<sequence length="196" mass="21981">MSITTAFTNHSEQTVNIGGRSVQPGETREVDARFVPASAEINRKLMVLFINFGITPKYFGETVVQPMQAARLPIIHFENPNKANAGKFQDQVFEQLLALKIDDIKPFFSSLNDDELKRLSELETLDQKRKGLLKEIEDELAVRTAERDFDPASYAKTLEGKDESELQIELLAVGDDQVKLALIQDALSKLKATSEQ</sequence>
<dbReference type="AlphaFoldDB" id="A0A3Q0L1F5"/>
<name>A0A3Q0L1F5_VIBVU</name>
<reference evidence="2" key="1">
    <citation type="submission" date="2002-12" db="EMBL/GenBank/DDBJ databases">
        <title>Complete genome sequence of Vibrio vulnificus CMCP6.</title>
        <authorList>
            <person name="Rhee J.H."/>
            <person name="Kim S.Y."/>
            <person name="Chung S.S."/>
            <person name="Kim J.J."/>
            <person name="Moon Y.H."/>
            <person name="Jeong H."/>
            <person name="Choy H.E."/>
        </authorList>
    </citation>
    <scope>NUCLEOTIDE SEQUENCE [LARGE SCALE GENOMIC DNA]</scope>
    <source>
        <strain evidence="2">CMCP6</strain>
    </source>
</reference>
<dbReference type="Proteomes" id="UP000002275">
    <property type="component" value="Chromosome I"/>
</dbReference>
<evidence type="ECO:0000313" key="1">
    <source>
        <dbReference type="EMBL" id="AAO08645.1"/>
    </source>
</evidence>
<organism evidence="1 2">
    <name type="scientific">Vibrio vulnificus (strain CMCP6)</name>
    <dbReference type="NCBI Taxonomy" id="216895"/>
    <lineage>
        <taxon>Bacteria</taxon>
        <taxon>Pseudomonadati</taxon>
        <taxon>Pseudomonadota</taxon>
        <taxon>Gammaproteobacteria</taxon>
        <taxon>Vibrionales</taxon>
        <taxon>Vibrionaceae</taxon>
        <taxon>Vibrio</taxon>
    </lineage>
</organism>
<dbReference type="KEGG" id="vvu:VV1_0106"/>
<protein>
    <submittedName>
        <fullName evidence="1">ATPase component of ABC transporter</fullName>
    </submittedName>
</protein>
<gene>
    <name evidence="1" type="ordered locus">VV1_0106</name>
</gene>
<dbReference type="EMBL" id="AE016795">
    <property type="protein sequence ID" value="AAO08645.1"/>
    <property type="molecule type" value="Genomic_DNA"/>
</dbReference>
<evidence type="ECO:0000313" key="2">
    <source>
        <dbReference type="Proteomes" id="UP000002275"/>
    </source>
</evidence>
<proteinExistence type="predicted"/>
<reference evidence="1 2" key="3">
    <citation type="journal article" date="2011" name="Mol. Syst. Biol.">
        <title>Integrative genome-scale metabolic analysis of Vibrio vulnificus for drug targeting and discovery.</title>
        <authorList>
            <person name="Kim H.U."/>
            <person name="Kim S.Y."/>
            <person name="Jeong H."/>
            <person name="Kim T.Y."/>
            <person name="Kim J.J."/>
            <person name="Choy H.E."/>
            <person name="Yi K.Y."/>
            <person name="Rhee J.H."/>
            <person name="Lee S.Y."/>
        </authorList>
    </citation>
    <scope>NUCLEOTIDE SEQUENCE [LARGE SCALE GENOMIC DNA]</scope>
    <source>
        <strain evidence="1 2">CMCP6</strain>
    </source>
</reference>
<reference evidence="1 2" key="2">
    <citation type="journal article" date="2003" name="Infect. Immun.">
        <title>Characterization and pathogenic significance of Vibrio vulnificus antigens preferentially expressed in septicemic patients.</title>
        <authorList>
            <person name="Kim Y.R."/>
            <person name="Lee S.E."/>
            <person name="Kim C.M."/>
            <person name="Kim S.Y."/>
            <person name="Shin E.K."/>
            <person name="Shin D.H."/>
            <person name="Chung S.S."/>
            <person name="Choy H.E."/>
            <person name="Progulske-Fox A."/>
            <person name="Hillman J.D."/>
            <person name="Handfield M."/>
            <person name="Rhee J.H."/>
        </authorList>
    </citation>
    <scope>NUCLEOTIDE SEQUENCE [LARGE SCALE GENOMIC DNA]</scope>
    <source>
        <strain evidence="1 2">CMCP6</strain>
    </source>
</reference>
<accession>A0A3Q0L1F5</accession>
<dbReference type="RefSeq" id="WP_011078225.1">
    <property type="nucleotide sequence ID" value="NC_004459.3"/>
</dbReference>